<evidence type="ECO:0000313" key="2">
    <source>
        <dbReference type="EMBL" id="KXZ46247.1"/>
    </source>
</evidence>
<evidence type="ECO:0000313" key="3">
    <source>
        <dbReference type="Proteomes" id="UP000075714"/>
    </source>
</evidence>
<feature type="region of interest" description="Disordered" evidence="1">
    <location>
        <begin position="1"/>
        <end position="27"/>
    </location>
</feature>
<dbReference type="STRING" id="33097.A0A150G8S5"/>
<dbReference type="AlphaFoldDB" id="A0A150G8S5"/>
<proteinExistence type="predicted"/>
<gene>
    <name evidence="2" type="ORF">GPECTOR_45g117</name>
</gene>
<comment type="caution">
    <text evidence="2">The sequence shown here is derived from an EMBL/GenBank/DDBJ whole genome shotgun (WGS) entry which is preliminary data.</text>
</comment>
<evidence type="ECO:0000256" key="1">
    <source>
        <dbReference type="SAM" id="MobiDB-lite"/>
    </source>
</evidence>
<name>A0A150G8S5_GONPE</name>
<feature type="compositionally biased region" description="Gly residues" evidence="1">
    <location>
        <begin position="12"/>
        <end position="25"/>
    </location>
</feature>
<protein>
    <submittedName>
        <fullName evidence="2">Uncharacterized protein</fullName>
    </submittedName>
</protein>
<sequence length="109" mass="11886">MDLRPAEQGAGQKVGGHSGRAGGEGWRYQSTRCRRDADLLEFKFAPDGAAVAFRSEARTAVAPPPFCWTPGCISGPGNRGRLEALRDGLGWSSMETDEDKKWVQILLHD</sequence>
<dbReference type="EMBL" id="LSYV01000046">
    <property type="protein sequence ID" value="KXZ46247.1"/>
    <property type="molecule type" value="Genomic_DNA"/>
</dbReference>
<keyword evidence="3" id="KW-1185">Reference proteome</keyword>
<organism evidence="2 3">
    <name type="scientific">Gonium pectorale</name>
    <name type="common">Green alga</name>
    <dbReference type="NCBI Taxonomy" id="33097"/>
    <lineage>
        <taxon>Eukaryota</taxon>
        <taxon>Viridiplantae</taxon>
        <taxon>Chlorophyta</taxon>
        <taxon>core chlorophytes</taxon>
        <taxon>Chlorophyceae</taxon>
        <taxon>CS clade</taxon>
        <taxon>Chlamydomonadales</taxon>
        <taxon>Volvocaceae</taxon>
        <taxon>Gonium</taxon>
    </lineage>
</organism>
<accession>A0A150G8S5</accession>
<dbReference type="Proteomes" id="UP000075714">
    <property type="component" value="Unassembled WGS sequence"/>
</dbReference>
<reference evidence="3" key="1">
    <citation type="journal article" date="2016" name="Nat. Commun.">
        <title>The Gonium pectorale genome demonstrates co-option of cell cycle regulation during the evolution of multicellularity.</title>
        <authorList>
            <person name="Hanschen E.R."/>
            <person name="Marriage T.N."/>
            <person name="Ferris P.J."/>
            <person name="Hamaji T."/>
            <person name="Toyoda A."/>
            <person name="Fujiyama A."/>
            <person name="Neme R."/>
            <person name="Noguchi H."/>
            <person name="Minakuchi Y."/>
            <person name="Suzuki M."/>
            <person name="Kawai-Toyooka H."/>
            <person name="Smith D.R."/>
            <person name="Sparks H."/>
            <person name="Anderson J."/>
            <person name="Bakaric R."/>
            <person name="Luria V."/>
            <person name="Karger A."/>
            <person name="Kirschner M.W."/>
            <person name="Durand P.M."/>
            <person name="Michod R.E."/>
            <person name="Nozaki H."/>
            <person name="Olson B.J."/>
        </authorList>
    </citation>
    <scope>NUCLEOTIDE SEQUENCE [LARGE SCALE GENOMIC DNA]</scope>
    <source>
        <strain evidence="3">NIES-2863</strain>
    </source>
</reference>
<dbReference type="OrthoDB" id="200029at2759"/>